<dbReference type="OrthoDB" id="6305173at2"/>
<feature type="domain" description="Hedgehog/Intein (Hint)" evidence="1">
    <location>
        <begin position="181"/>
        <end position="326"/>
    </location>
</feature>
<organism evidence="2 3">
    <name type="scientific">Paracoccus aminophilus JCM 7686</name>
    <dbReference type="NCBI Taxonomy" id="1367847"/>
    <lineage>
        <taxon>Bacteria</taxon>
        <taxon>Pseudomonadati</taxon>
        <taxon>Pseudomonadota</taxon>
        <taxon>Alphaproteobacteria</taxon>
        <taxon>Rhodobacterales</taxon>
        <taxon>Paracoccaceae</taxon>
        <taxon>Paracoccus</taxon>
    </lineage>
</organism>
<keyword evidence="3" id="KW-1185">Reference proteome</keyword>
<dbReference type="SUPFAM" id="SSF51294">
    <property type="entry name" value="Hedgehog/intein (Hint) domain"/>
    <property type="match status" value="1"/>
</dbReference>
<gene>
    <name evidence="2" type="ORF">JCM7686_pAMI4p342</name>
</gene>
<name>S5YHU1_PARAH</name>
<dbReference type="Pfam" id="PF13403">
    <property type="entry name" value="Hint_2"/>
    <property type="match status" value="1"/>
</dbReference>
<dbReference type="RefSeq" id="WP_020952512.1">
    <property type="nucleotide sequence ID" value="NC_022049.1"/>
</dbReference>
<proteinExistence type="predicted"/>
<dbReference type="Proteomes" id="UP000015480">
    <property type="component" value="Plasmid pAMI4"/>
</dbReference>
<dbReference type="KEGG" id="pami:JCM7686_pAMI4p342"/>
<dbReference type="eggNOG" id="COG2931">
    <property type="taxonomic scope" value="Bacteria"/>
</dbReference>
<dbReference type="HOGENOM" id="CLU_052810_4_0_5"/>
<sequence length="385" mass="41500">MGNFSRWDTTPTTASGNYIAENAQTWVNSVSGKTFTDNDGLEVRPITYHNYDNNDYFATNDYPNAGVIAQDYITDPKNSTTGHIVRIDSVIVVRITVTYKDALGNIGTKTGNIHMIQMDNGDAYLYPSKEVNGGVVGSRTLLDDLNIIQGIRVDSLISNNGTGDGLIYHDSTIVGTTQIACFAAGTMIESVWGPVAVETLAVGDLVMTRDEGLQELRWVGLNKVSAEELAASPELRPIRIKAGALGTNVPAEDLVVSPQHRILVRSAIAKRTFGAEEILVAAKQLLQIPGIDIAEDLDGVTYVHFLFDKHQIVLSNGAETESLFTGPEALKSVGPAARDEILALFPELAAMSDGPVPVRPLAPGRLARKLAVRHVVKQRPLLADA</sequence>
<protein>
    <recommendedName>
        <fullName evidence="1">Hedgehog/Intein (Hint) domain-containing protein</fullName>
    </recommendedName>
</protein>
<geneLocation type="plasmid" evidence="2 3">
    <name>pAMI4</name>
</geneLocation>
<evidence type="ECO:0000259" key="1">
    <source>
        <dbReference type="Pfam" id="PF13403"/>
    </source>
</evidence>
<accession>S5YHU1</accession>
<evidence type="ECO:0000313" key="2">
    <source>
        <dbReference type="EMBL" id="AGT11028.1"/>
    </source>
</evidence>
<dbReference type="InterPro" id="IPR028992">
    <property type="entry name" value="Hedgehog/Intein_dom"/>
</dbReference>
<dbReference type="EMBL" id="CP006652">
    <property type="protein sequence ID" value="AGT11028.1"/>
    <property type="molecule type" value="Genomic_DNA"/>
</dbReference>
<dbReference type="PATRIC" id="fig|1367847.3.peg.3991"/>
<evidence type="ECO:0000313" key="3">
    <source>
        <dbReference type="Proteomes" id="UP000015480"/>
    </source>
</evidence>
<reference evidence="2 3" key="1">
    <citation type="journal article" date="2014" name="BMC Genomics">
        <title>Architecture and functions of a multipartite genome of the methylotrophic bacterium Paracoccus aminophilus JCM 7686, containing primary and secondary chromids.</title>
        <authorList>
            <person name="Dziewit L."/>
            <person name="Czarnecki J."/>
            <person name="Wibberg D."/>
            <person name="Radlinska M."/>
            <person name="Mrozek P."/>
            <person name="Szymczak M."/>
            <person name="Schluter A."/>
            <person name="Puhler A."/>
            <person name="Bartosik D."/>
        </authorList>
    </citation>
    <scope>NUCLEOTIDE SEQUENCE [LARGE SCALE GENOMIC DNA]</scope>
    <source>
        <strain evidence="2">JCM 7686</strain>
        <plasmid evidence="3">Plasmid pAMI4</plasmid>
    </source>
</reference>
<dbReference type="Gene3D" id="2.170.16.10">
    <property type="entry name" value="Hedgehog/Intein (Hint) domain"/>
    <property type="match status" value="1"/>
</dbReference>
<dbReference type="AlphaFoldDB" id="S5YHU1"/>
<keyword evidence="2" id="KW-0614">Plasmid</keyword>
<dbReference type="InterPro" id="IPR036844">
    <property type="entry name" value="Hint_dom_sf"/>
</dbReference>